<feature type="compositionally biased region" description="Basic and acidic residues" evidence="7">
    <location>
        <begin position="87"/>
        <end position="98"/>
    </location>
</feature>
<dbReference type="InterPro" id="IPR051270">
    <property type="entry name" value="Tyrosine-tRNA_ligase_regulator"/>
</dbReference>
<keyword evidence="2" id="KW-0963">Cytoplasm</keyword>
<feature type="compositionally biased region" description="Basic and acidic residues" evidence="7">
    <location>
        <begin position="119"/>
        <end position="139"/>
    </location>
</feature>
<dbReference type="GO" id="GO:0017102">
    <property type="term" value="C:methionyl glutamyl tRNA synthetase complex"/>
    <property type="evidence" value="ECO:0007669"/>
    <property type="project" value="TreeGrafter"/>
</dbReference>
<dbReference type="InterPro" id="IPR036282">
    <property type="entry name" value="Glutathione-S-Trfase_C_sf"/>
</dbReference>
<evidence type="ECO:0000259" key="8">
    <source>
        <dbReference type="PROSITE" id="PS50886"/>
    </source>
</evidence>
<dbReference type="CDD" id="cd02799">
    <property type="entry name" value="tRNA_bind_EMAP-II_like"/>
    <property type="match status" value="1"/>
</dbReference>
<evidence type="ECO:0000256" key="3">
    <source>
        <dbReference type="ARBA" id="ARBA00022555"/>
    </source>
</evidence>
<keyword evidence="3 6" id="KW-0820">tRNA-binding</keyword>
<dbReference type="Proteomes" id="UP000310189">
    <property type="component" value="Unassembled WGS sequence"/>
</dbReference>
<evidence type="ECO:0000256" key="2">
    <source>
        <dbReference type="ARBA" id="ARBA00022490"/>
    </source>
</evidence>
<evidence type="ECO:0000256" key="6">
    <source>
        <dbReference type="PROSITE-ProRule" id="PRU00209"/>
    </source>
</evidence>
<dbReference type="Pfam" id="PF01588">
    <property type="entry name" value="tRNA_bind"/>
    <property type="match status" value="1"/>
</dbReference>
<dbReference type="GO" id="GO:0006412">
    <property type="term" value="P:translation"/>
    <property type="evidence" value="ECO:0007669"/>
    <property type="project" value="UniProtKB-KW"/>
</dbReference>
<dbReference type="InterPro" id="IPR012340">
    <property type="entry name" value="NA-bd_OB-fold"/>
</dbReference>
<feature type="region of interest" description="Disordered" evidence="7">
    <location>
        <begin position="87"/>
        <end position="154"/>
    </location>
</feature>
<reference evidence="9 10" key="1">
    <citation type="submission" date="2019-03" db="EMBL/GenBank/DDBJ databases">
        <title>Sequencing 23 genomes of Wallemia ichthyophaga.</title>
        <authorList>
            <person name="Gostincar C."/>
        </authorList>
    </citation>
    <scope>NUCLEOTIDE SEQUENCE [LARGE SCALE GENOMIC DNA]</scope>
    <source>
        <strain evidence="9 10">EXF-5753</strain>
    </source>
</reference>
<dbReference type="PANTHER" id="PTHR11586:SF33">
    <property type="entry name" value="AMINOACYL TRNA SYNTHASE COMPLEX-INTERACTING MULTIFUNCTIONAL PROTEIN 1"/>
    <property type="match status" value="1"/>
</dbReference>
<dbReference type="Gene3D" id="1.20.1050.10">
    <property type="match status" value="1"/>
</dbReference>
<gene>
    <name evidence="9" type="ORF">E3P99_01662</name>
</gene>
<feature type="domain" description="TRNA-binding" evidence="8">
    <location>
        <begin position="151"/>
        <end position="255"/>
    </location>
</feature>
<evidence type="ECO:0000313" key="9">
    <source>
        <dbReference type="EMBL" id="TIA90150.1"/>
    </source>
</evidence>
<dbReference type="EMBL" id="SPNW01000021">
    <property type="protein sequence ID" value="TIA90150.1"/>
    <property type="molecule type" value="Genomic_DNA"/>
</dbReference>
<protein>
    <recommendedName>
        <fullName evidence="8">tRNA-binding domain-containing protein</fullName>
    </recommendedName>
</protein>
<dbReference type="AlphaFoldDB" id="A0A4T0FPK5"/>
<evidence type="ECO:0000256" key="5">
    <source>
        <dbReference type="ARBA" id="ARBA00022917"/>
    </source>
</evidence>
<accession>A0A4T0FPK5</accession>
<keyword evidence="10" id="KW-1185">Reference proteome</keyword>
<comment type="subcellular location">
    <subcellularLocation>
        <location evidence="1">Cytoplasm</location>
    </subcellularLocation>
</comment>
<keyword evidence="5" id="KW-0648">Protein biosynthesis</keyword>
<dbReference type="GO" id="GO:0000049">
    <property type="term" value="F:tRNA binding"/>
    <property type="evidence" value="ECO:0007669"/>
    <property type="project" value="UniProtKB-UniRule"/>
</dbReference>
<evidence type="ECO:0000256" key="1">
    <source>
        <dbReference type="ARBA" id="ARBA00004496"/>
    </source>
</evidence>
<dbReference type="OrthoDB" id="19141at2759"/>
<dbReference type="InterPro" id="IPR002547">
    <property type="entry name" value="tRNA-bd_dom"/>
</dbReference>
<feature type="compositionally biased region" description="Low complexity" evidence="7">
    <location>
        <begin position="99"/>
        <end position="113"/>
    </location>
</feature>
<comment type="caution">
    <text evidence="9">The sequence shown here is derived from an EMBL/GenBank/DDBJ whole genome shotgun (WGS) entry which is preliminary data.</text>
</comment>
<evidence type="ECO:0000256" key="7">
    <source>
        <dbReference type="SAM" id="MobiDB-lite"/>
    </source>
</evidence>
<dbReference type="Gene3D" id="2.40.50.140">
    <property type="entry name" value="Nucleic acid-binding proteins"/>
    <property type="match status" value="1"/>
</dbReference>
<name>A0A4T0FPK5_9BASI</name>
<dbReference type="FunFam" id="2.40.50.140:FF:000047">
    <property type="entry name" value="tyrosine--tRNA ligase, cytoplasmic isoform X2"/>
    <property type="match status" value="1"/>
</dbReference>
<sequence>MDFLSSFEKEIAPKTFVNGHLYTSEDLEMYKKLHAQITQLQGTQLHAFPNTVRYFNLLQNLPPARKLGLGQVSFDFSTFPAPVRVAEAPKEKKPKKDAAAAAGGAVGTSKAGAEGSAKANKEQNKGDGKGKDKPKKEKAAPAPAAAPQPPSPHMIDLRVGKIVKVEKHPDADSLYVEQIDLGTETRTVVSGLVKYVPIEEMQDKMVVAICNLKPASMRGIKSFAMVLCATSSDGKDGGVEFVNPPEGSAPGDRIYFEGYEDGQPESQLNPKKKVFETIQPGFRTLDSLEACWINPDNSKPHLIKTDKGICKAAKFANATLS</sequence>
<dbReference type="SUPFAM" id="SSF50249">
    <property type="entry name" value="Nucleic acid-binding proteins"/>
    <property type="match status" value="1"/>
</dbReference>
<proteinExistence type="predicted"/>
<evidence type="ECO:0000256" key="4">
    <source>
        <dbReference type="ARBA" id="ARBA00022884"/>
    </source>
</evidence>
<keyword evidence="4 6" id="KW-0694">RNA-binding</keyword>
<evidence type="ECO:0000313" key="10">
    <source>
        <dbReference type="Proteomes" id="UP000310189"/>
    </source>
</evidence>
<dbReference type="PROSITE" id="PS50886">
    <property type="entry name" value="TRBD"/>
    <property type="match status" value="1"/>
</dbReference>
<dbReference type="PANTHER" id="PTHR11586">
    <property type="entry name" value="TRNA-AMINOACYLATION COFACTOR ARC1 FAMILY MEMBER"/>
    <property type="match status" value="1"/>
</dbReference>
<organism evidence="9 10">
    <name type="scientific">Wallemia hederae</name>
    <dbReference type="NCBI Taxonomy" id="1540922"/>
    <lineage>
        <taxon>Eukaryota</taxon>
        <taxon>Fungi</taxon>
        <taxon>Dikarya</taxon>
        <taxon>Basidiomycota</taxon>
        <taxon>Wallemiomycotina</taxon>
        <taxon>Wallemiomycetes</taxon>
        <taxon>Wallemiales</taxon>
        <taxon>Wallemiaceae</taxon>
        <taxon>Wallemia</taxon>
    </lineage>
</organism>
<dbReference type="SUPFAM" id="SSF47616">
    <property type="entry name" value="GST C-terminal domain-like"/>
    <property type="match status" value="1"/>
</dbReference>